<feature type="region of interest" description="Disordered" evidence="1">
    <location>
        <begin position="1"/>
        <end position="72"/>
    </location>
</feature>
<gene>
    <name evidence="2" type="ORF">RIF29_30070</name>
</gene>
<dbReference type="Proteomes" id="UP001372338">
    <property type="component" value="Unassembled WGS sequence"/>
</dbReference>
<dbReference type="EMBL" id="JAYWIO010000006">
    <property type="protein sequence ID" value="KAK7256616.1"/>
    <property type="molecule type" value="Genomic_DNA"/>
</dbReference>
<feature type="compositionally biased region" description="Basic and acidic residues" evidence="1">
    <location>
        <begin position="46"/>
        <end position="55"/>
    </location>
</feature>
<evidence type="ECO:0000313" key="2">
    <source>
        <dbReference type="EMBL" id="KAK7256616.1"/>
    </source>
</evidence>
<sequence>MIIKVAGKSSGDNKGASRTSNPNFEAKKNKQLDSPNGSRYEALNYSEDKTEEKSDVGPPIRPHAAAGKAQFGSNLRTKKFDAVQAFGSSKPVVSKNNGEVNWKKQFETGPNSVAAPSIDAEKEKVIEREARVRRDQKEKEILRVMSRKQNEMWDDFKQGKNVDDFLGCVGVHMQQKELEFFKHHSVKEKDVVQLPNPSACHHDGWPSHEEASMRFTASVNRNPNKGGDSANSLNVS</sequence>
<evidence type="ECO:0000256" key="1">
    <source>
        <dbReference type="SAM" id="MobiDB-lite"/>
    </source>
</evidence>
<accession>A0AAN9I0Z4</accession>
<organism evidence="2 3">
    <name type="scientific">Crotalaria pallida</name>
    <name type="common">Smooth rattlebox</name>
    <name type="synonym">Crotalaria striata</name>
    <dbReference type="NCBI Taxonomy" id="3830"/>
    <lineage>
        <taxon>Eukaryota</taxon>
        <taxon>Viridiplantae</taxon>
        <taxon>Streptophyta</taxon>
        <taxon>Embryophyta</taxon>
        <taxon>Tracheophyta</taxon>
        <taxon>Spermatophyta</taxon>
        <taxon>Magnoliopsida</taxon>
        <taxon>eudicotyledons</taxon>
        <taxon>Gunneridae</taxon>
        <taxon>Pentapetalae</taxon>
        <taxon>rosids</taxon>
        <taxon>fabids</taxon>
        <taxon>Fabales</taxon>
        <taxon>Fabaceae</taxon>
        <taxon>Papilionoideae</taxon>
        <taxon>50 kb inversion clade</taxon>
        <taxon>genistoids sensu lato</taxon>
        <taxon>core genistoids</taxon>
        <taxon>Crotalarieae</taxon>
        <taxon>Crotalaria</taxon>
    </lineage>
</organism>
<feature type="compositionally biased region" description="Polar residues" evidence="1">
    <location>
        <begin position="10"/>
        <end position="23"/>
    </location>
</feature>
<comment type="caution">
    <text evidence="2">The sequence shown here is derived from an EMBL/GenBank/DDBJ whole genome shotgun (WGS) entry which is preliminary data.</text>
</comment>
<protein>
    <submittedName>
        <fullName evidence="2">Uncharacterized protein</fullName>
    </submittedName>
</protein>
<feature type="compositionally biased region" description="Polar residues" evidence="1">
    <location>
        <begin position="215"/>
        <end position="236"/>
    </location>
</feature>
<name>A0AAN9I0Z4_CROPI</name>
<dbReference type="AlphaFoldDB" id="A0AAN9I0Z4"/>
<feature type="region of interest" description="Disordered" evidence="1">
    <location>
        <begin position="195"/>
        <end position="236"/>
    </location>
</feature>
<feature type="compositionally biased region" description="Basic and acidic residues" evidence="1">
    <location>
        <begin position="200"/>
        <end position="212"/>
    </location>
</feature>
<proteinExistence type="predicted"/>
<evidence type="ECO:0000313" key="3">
    <source>
        <dbReference type="Proteomes" id="UP001372338"/>
    </source>
</evidence>
<reference evidence="2 3" key="1">
    <citation type="submission" date="2024-01" db="EMBL/GenBank/DDBJ databases">
        <title>The genomes of 5 underutilized Papilionoideae crops provide insights into root nodulation and disease resistanc.</title>
        <authorList>
            <person name="Yuan L."/>
        </authorList>
    </citation>
    <scope>NUCLEOTIDE SEQUENCE [LARGE SCALE GENOMIC DNA]</scope>
    <source>
        <strain evidence="2">ZHUSHIDOU_FW_LH</strain>
        <tissue evidence="2">Leaf</tissue>
    </source>
</reference>
<keyword evidence="3" id="KW-1185">Reference proteome</keyword>